<dbReference type="OrthoDB" id="9786910at2"/>
<organism evidence="10 11">
    <name type="scientific">Stanieria cyanosphaera (strain ATCC 29371 / PCC 7437)</name>
    <dbReference type="NCBI Taxonomy" id="111780"/>
    <lineage>
        <taxon>Bacteria</taxon>
        <taxon>Bacillati</taxon>
        <taxon>Cyanobacteriota</taxon>
        <taxon>Cyanophyceae</taxon>
        <taxon>Pleurocapsales</taxon>
        <taxon>Dermocarpellaceae</taxon>
        <taxon>Stanieria</taxon>
    </lineage>
</organism>
<evidence type="ECO:0000256" key="1">
    <source>
        <dbReference type="ARBA" id="ARBA00004429"/>
    </source>
</evidence>
<sequence>MSKSLRVNGQSRQSNWTVYSPESQIKHPIRLIKFMWRDLLGSRELAWQLFIRNINAQYRQSALGFFWAIFPAIVTAWGFTFAKNSGIVNIGETDLPYPAYVMFSTTLWQTFIESLNAPIQAVNSSKVMLARINFPREAIILSQLGQVGFNFGIKLILIIGLFVWFKMPVTWSVLIAPVGLIHLIILGTAIGLFLAPIGNLYQDISRFLAVATSMWLFLTPVVYPVPTEGTIANIVRLNPVTPLLVTTRELATTGVISNPQGFWLVSIVAIVGLFLAWIFYRQAMPYVVERISS</sequence>
<evidence type="ECO:0000256" key="7">
    <source>
        <dbReference type="ARBA" id="ARBA00023136"/>
    </source>
</evidence>
<comment type="similarity">
    <text evidence="2">Belongs to the ABC-2 integral membrane protein family.</text>
</comment>
<dbReference type="GO" id="GO:0140359">
    <property type="term" value="F:ABC-type transporter activity"/>
    <property type="evidence" value="ECO:0007669"/>
    <property type="project" value="InterPro"/>
</dbReference>
<evidence type="ECO:0000256" key="2">
    <source>
        <dbReference type="ARBA" id="ARBA00007783"/>
    </source>
</evidence>
<proteinExistence type="inferred from homology"/>
<keyword evidence="6 8" id="KW-1133">Transmembrane helix</keyword>
<dbReference type="KEGG" id="scs:Sta7437_2600"/>
<reference evidence="11" key="1">
    <citation type="journal article" date="2013" name="Proc. Natl. Acad. Sci. U.S.A.">
        <title>Improving the coverage of the cyanobacterial phylum using diversity-driven genome sequencing.</title>
        <authorList>
            <person name="Shih P.M."/>
            <person name="Wu D."/>
            <person name="Latifi A."/>
            <person name="Axen S.D."/>
            <person name="Fewer D.P."/>
            <person name="Talla E."/>
            <person name="Calteau A."/>
            <person name="Cai F."/>
            <person name="Tandeau de Marsac N."/>
            <person name="Rippka R."/>
            <person name="Herdman M."/>
            <person name="Sivonen K."/>
            <person name="Coursin T."/>
            <person name="Laurent T."/>
            <person name="Goodwin L."/>
            <person name="Nolan M."/>
            <person name="Davenport K.W."/>
            <person name="Han C.S."/>
            <person name="Rubin E.M."/>
            <person name="Eisen J.A."/>
            <person name="Woyke T."/>
            <person name="Gugger M."/>
            <person name="Kerfeld C.A."/>
        </authorList>
    </citation>
    <scope>NUCLEOTIDE SEQUENCE [LARGE SCALE GENOMIC DNA]</scope>
    <source>
        <strain evidence="11">ATCC 29371 / PCC 7437</strain>
    </source>
</reference>
<keyword evidence="5 8" id="KW-0812">Transmembrane</keyword>
<comment type="subcellular location">
    <subcellularLocation>
        <location evidence="1">Cell inner membrane</location>
        <topology evidence="1">Multi-pass membrane protein</topology>
    </subcellularLocation>
</comment>
<dbReference type="Pfam" id="PF01061">
    <property type="entry name" value="ABC2_membrane"/>
    <property type="match status" value="1"/>
</dbReference>
<feature type="transmembrane region" description="Helical" evidence="8">
    <location>
        <begin position="138"/>
        <end position="165"/>
    </location>
</feature>
<evidence type="ECO:0000256" key="3">
    <source>
        <dbReference type="ARBA" id="ARBA00022448"/>
    </source>
</evidence>
<evidence type="ECO:0000256" key="6">
    <source>
        <dbReference type="ARBA" id="ARBA00022989"/>
    </source>
</evidence>
<dbReference type="GO" id="GO:0005886">
    <property type="term" value="C:plasma membrane"/>
    <property type="evidence" value="ECO:0007669"/>
    <property type="project" value="UniProtKB-SubCell"/>
</dbReference>
<dbReference type="EMBL" id="CP003653">
    <property type="protein sequence ID" value="AFZ36131.1"/>
    <property type="molecule type" value="Genomic_DNA"/>
</dbReference>
<dbReference type="GO" id="GO:0015920">
    <property type="term" value="P:lipopolysaccharide transport"/>
    <property type="evidence" value="ECO:0007669"/>
    <property type="project" value="TreeGrafter"/>
</dbReference>
<keyword evidence="4" id="KW-1003">Cell membrane</keyword>
<accession>K9XVL9</accession>
<dbReference type="PANTHER" id="PTHR30413:SF8">
    <property type="entry name" value="TRANSPORT PERMEASE PROTEIN"/>
    <property type="match status" value="1"/>
</dbReference>
<dbReference type="Proteomes" id="UP000010473">
    <property type="component" value="Chromosome"/>
</dbReference>
<keyword evidence="7 8" id="KW-0472">Membrane</keyword>
<protein>
    <submittedName>
        <fullName evidence="10">ABC-2 type transporter</fullName>
    </submittedName>
</protein>
<feature type="transmembrane region" description="Helical" evidence="8">
    <location>
        <begin position="171"/>
        <end position="195"/>
    </location>
</feature>
<dbReference type="PANTHER" id="PTHR30413">
    <property type="entry name" value="INNER MEMBRANE TRANSPORT PERMEASE"/>
    <property type="match status" value="1"/>
</dbReference>
<evidence type="ECO:0000256" key="5">
    <source>
        <dbReference type="ARBA" id="ARBA00022692"/>
    </source>
</evidence>
<dbReference type="HOGENOM" id="CLU_060703_2_1_3"/>
<evidence type="ECO:0000259" key="9">
    <source>
        <dbReference type="Pfam" id="PF01061"/>
    </source>
</evidence>
<feature type="transmembrane region" description="Helical" evidence="8">
    <location>
        <begin position="207"/>
        <end position="225"/>
    </location>
</feature>
<dbReference type="STRING" id="111780.Sta7437_2600"/>
<keyword evidence="3" id="KW-0813">Transport</keyword>
<evidence type="ECO:0000313" key="10">
    <source>
        <dbReference type="EMBL" id="AFZ36131.1"/>
    </source>
</evidence>
<feature type="transmembrane region" description="Helical" evidence="8">
    <location>
        <begin position="261"/>
        <end position="280"/>
    </location>
</feature>
<name>K9XVL9_STAC7</name>
<feature type="domain" description="ABC-2 type transporter transmembrane" evidence="9">
    <location>
        <begin position="46"/>
        <end position="244"/>
    </location>
</feature>
<evidence type="ECO:0000256" key="4">
    <source>
        <dbReference type="ARBA" id="ARBA00022475"/>
    </source>
</evidence>
<feature type="transmembrane region" description="Helical" evidence="8">
    <location>
        <begin position="62"/>
        <end position="79"/>
    </location>
</feature>
<keyword evidence="11" id="KW-1185">Reference proteome</keyword>
<dbReference type="eggNOG" id="COG1682">
    <property type="taxonomic scope" value="Bacteria"/>
</dbReference>
<dbReference type="InterPro" id="IPR013525">
    <property type="entry name" value="ABC2_TM"/>
</dbReference>
<dbReference type="AlphaFoldDB" id="K9XVL9"/>
<dbReference type="RefSeq" id="WP_015193799.1">
    <property type="nucleotide sequence ID" value="NC_019748.1"/>
</dbReference>
<dbReference type="PATRIC" id="fig|111780.3.peg.2704"/>
<evidence type="ECO:0000313" key="11">
    <source>
        <dbReference type="Proteomes" id="UP000010473"/>
    </source>
</evidence>
<evidence type="ECO:0000256" key="8">
    <source>
        <dbReference type="SAM" id="Phobius"/>
    </source>
</evidence>
<gene>
    <name evidence="10" type="ordered locus">Sta7437_2600</name>
</gene>